<feature type="transmembrane region" description="Helical" evidence="1">
    <location>
        <begin position="28"/>
        <end position="46"/>
    </location>
</feature>
<dbReference type="Proteomes" id="UP000794436">
    <property type="component" value="Unassembled WGS sequence"/>
</dbReference>
<protein>
    <submittedName>
        <fullName evidence="2">Uncharacterized protein</fullName>
    </submittedName>
</protein>
<name>A0A8K1C6T8_PYTOL</name>
<feature type="transmembrane region" description="Helical" evidence="1">
    <location>
        <begin position="76"/>
        <end position="102"/>
    </location>
</feature>
<evidence type="ECO:0000313" key="2">
    <source>
        <dbReference type="EMBL" id="TMW57514.1"/>
    </source>
</evidence>
<accession>A0A8K1C6T8</accession>
<keyword evidence="1" id="KW-0812">Transmembrane</keyword>
<evidence type="ECO:0000313" key="3">
    <source>
        <dbReference type="Proteomes" id="UP000794436"/>
    </source>
</evidence>
<gene>
    <name evidence="2" type="ORF">Poli38472_003439</name>
</gene>
<keyword evidence="3" id="KW-1185">Reference proteome</keyword>
<sequence length="476" mass="51737">MLPSAPTPNPDAAPTATTLSVRVQRVRLLYCAFVTTTLIGGNVLFIRDGVTLLEFEAQQDGGNEADTQTLVDTYNAYTASVAAALGSPIAYVVGLIVQVVLLRFTTSLLEYLVLDGLSAINVQSRHLDFQPVISVSDLSVGGDNAVVMENVSSMLATFPETSPKNPIAKTVLHQAVLPHVMKPAPGSRECKVVAFSIPREDVINYGFPSRTWQRGMLPEALEHQVLRVAIGKNNSIPSEELPMNATRDASLFANGLMMSRTIFPWFWTSRYATDPEKPVLRAGESRTIDLASATGLLPDNLASRDEMARRAWFLQESHRILETEMSDTRDGNQSSEHAVAMEFAHVEISPNITFDAVTFQVELTADYMPGEFSFPNGTMYNQIDRKEACGPVPGVCVFGKPQYGNDPLMADVPAQINVLAACDNGELADGGVAYRYTNTSSQELITEVDCTNVSTSSLFVVSVGKYLVADKLEGKV</sequence>
<evidence type="ECO:0000256" key="1">
    <source>
        <dbReference type="SAM" id="Phobius"/>
    </source>
</evidence>
<proteinExistence type="predicted"/>
<organism evidence="2 3">
    <name type="scientific">Pythium oligandrum</name>
    <name type="common">Mycoparasitic fungus</name>
    <dbReference type="NCBI Taxonomy" id="41045"/>
    <lineage>
        <taxon>Eukaryota</taxon>
        <taxon>Sar</taxon>
        <taxon>Stramenopiles</taxon>
        <taxon>Oomycota</taxon>
        <taxon>Peronosporomycetes</taxon>
        <taxon>Pythiales</taxon>
        <taxon>Pythiaceae</taxon>
        <taxon>Pythium</taxon>
    </lineage>
</organism>
<comment type="caution">
    <text evidence="2">The sequence shown here is derived from an EMBL/GenBank/DDBJ whole genome shotgun (WGS) entry which is preliminary data.</text>
</comment>
<reference evidence="2" key="1">
    <citation type="submission" date="2019-03" db="EMBL/GenBank/DDBJ databases">
        <title>Long read genome sequence of the mycoparasitic Pythium oligandrum ATCC 38472 isolated from sugarbeet rhizosphere.</title>
        <authorList>
            <person name="Gaulin E."/>
        </authorList>
    </citation>
    <scope>NUCLEOTIDE SEQUENCE</scope>
    <source>
        <strain evidence="2">ATCC 38472_TT</strain>
    </source>
</reference>
<keyword evidence="1" id="KW-0472">Membrane</keyword>
<dbReference type="AlphaFoldDB" id="A0A8K1C6T8"/>
<dbReference type="EMBL" id="SPLM01000144">
    <property type="protein sequence ID" value="TMW57514.1"/>
    <property type="molecule type" value="Genomic_DNA"/>
</dbReference>
<keyword evidence="1" id="KW-1133">Transmembrane helix</keyword>